<keyword evidence="4" id="KW-1185">Reference proteome</keyword>
<evidence type="ECO:0000256" key="1">
    <source>
        <dbReference type="SAM" id="MobiDB-lite"/>
    </source>
</evidence>
<dbReference type="Pfam" id="PF13817">
    <property type="entry name" value="DDE_Tnp_IS66_C"/>
    <property type="match status" value="1"/>
</dbReference>
<dbReference type="EMBL" id="JBIGHY010000007">
    <property type="protein sequence ID" value="MFG6416138.1"/>
    <property type="molecule type" value="Genomic_DNA"/>
</dbReference>
<dbReference type="InterPro" id="IPR039552">
    <property type="entry name" value="IS66_C"/>
</dbReference>
<sequence>MAARSASKHCASTKPCSASSARPSGSQATTRAYCKDVLDRLPTHPASRIDELLPHRRSPS</sequence>
<reference evidence="3 4" key="1">
    <citation type="submission" date="2024-09" db="EMBL/GenBank/DDBJ databases">
        <title>Novel species of the genus Pelomonas and Roseateles isolated from streams.</title>
        <authorList>
            <person name="Lu H."/>
        </authorList>
    </citation>
    <scope>NUCLEOTIDE SEQUENCE [LARGE SCALE GENOMIC DNA]</scope>
    <source>
        <strain evidence="3 4">DC23W</strain>
    </source>
</reference>
<name>A0ABW7EU71_9BURK</name>
<protein>
    <submittedName>
        <fullName evidence="3">Transposase domain-containing protein</fullName>
    </submittedName>
</protein>
<feature type="compositionally biased region" description="Polar residues" evidence="1">
    <location>
        <begin position="14"/>
        <end position="29"/>
    </location>
</feature>
<comment type="caution">
    <text evidence="3">The sequence shown here is derived from an EMBL/GenBank/DDBJ whole genome shotgun (WGS) entry which is preliminary data.</text>
</comment>
<evidence type="ECO:0000259" key="2">
    <source>
        <dbReference type="Pfam" id="PF13817"/>
    </source>
</evidence>
<accession>A0ABW7EU71</accession>
<feature type="region of interest" description="Disordered" evidence="1">
    <location>
        <begin position="1"/>
        <end position="29"/>
    </location>
</feature>
<dbReference type="Proteomes" id="UP001606300">
    <property type="component" value="Unassembled WGS sequence"/>
</dbReference>
<evidence type="ECO:0000313" key="3">
    <source>
        <dbReference type="EMBL" id="MFG6416138.1"/>
    </source>
</evidence>
<dbReference type="RefSeq" id="WP_394472205.1">
    <property type="nucleotide sequence ID" value="NZ_JBIGHY010000007.1"/>
</dbReference>
<gene>
    <name evidence="3" type="ORF">ACG02S_19765</name>
</gene>
<proteinExistence type="predicted"/>
<feature type="domain" description="Transposase IS66 C-terminal" evidence="2">
    <location>
        <begin position="32"/>
        <end position="55"/>
    </location>
</feature>
<evidence type="ECO:0000313" key="4">
    <source>
        <dbReference type="Proteomes" id="UP001606300"/>
    </source>
</evidence>
<organism evidence="3 4">
    <name type="scientific">Pelomonas dachongensis</name>
    <dbReference type="NCBI Taxonomy" id="3299029"/>
    <lineage>
        <taxon>Bacteria</taxon>
        <taxon>Pseudomonadati</taxon>
        <taxon>Pseudomonadota</taxon>
        <taxon>Betaproteobacteria</taxon>
        <taxon>Burkholderiales</taxon>
        <taxon>Sphaerotilaceae</taxon>
        <taxon>Roseateles</taxon>
    </lineage>
</organism>